<gene>
    <name evidence="1" type="ORF">COEREDRAFT_85461</name>
</gene>
<organism evidence="1 2">
    <name type="scientific">Coemansia reversa (strain ATCC 12441 / NRRL 1564)</name>
    <dbReference type="NCBI Taxonomy" id="763665"/>
    <lineage>
        <taxon>Eukaryota</taxon>
        <taxon>Fungi</taxon>
        <taxon>Fungi incertae sedis</taxon>
        <taxon>Zoopagomycota</taxon>
        <taxon>Kickxellomycotina</taxon>
        <taxon>Kickxellomycetes</taxon>
        <taxon>Kickxellales</taxon>
        <taxon>Kickxellaceae</taxon>
        <taxon>Coemansia</taxon>
    </lineage>
</organism>
<protein>
    <submittedName>
        <fullName evidence="1">Uncharacterized protein</fullName>
    </submittedName>
</protein>
<sequence>MSEEIPEYISRDFILLPYLSAAEGNNGYESDEISELEFDSCGMVPPIMEQGQIHIHFVFKKRTIRCQTCKGTDSIAKAFKEKLGVPFDSDISYRAVNSKLCLVSVVFNDLQAYGGIYYVQLSEDDHKKFQNQELKEQD</sequence>
<evidence type="ECO:0000313" key="1">
    <source>
        <dbReference type="EMBL" id="PIA18504.1"/>
    </source>
</evidence>
<proteinExistence type="predicted"/>
<evidence type="ECO:0000313" key="2">
    <source>
        <dbReference type="Proteomes" id="UP000242474"/>
    </source>
</evidence>
<dbReference type="EMBL" id="KZ303490">
    <property type="protein sequence ID" value="PIA18504.1"/>
    <property type="molecule type" value="Genomic_DNA"/>
</dbReference>
<dbReference type="Proteomes" id="UP000242474">
    <property type="component" value="Unassembled WGS sequence"/>
</dbReference>
<dbReference type="AlphaFoldDB" id="A0A2G5BHK0"/>
<keyword evidence="2" id="KW-1185">Reference proteome</keyword>
<reference evidence="1 2" key="1">
    <citation type="journal article" date="2015" name="Genome Biol. Evol.">
        <title>Phylogenomic analyses indicate that early fungi evolved digesting cell walls of algal ancestors of land plants.</title>
        <authorList>
            <person name="Chang Y."/>
            <person name="Wang S."/>
            <person name="Sekimoto S."/>
            <person name="Aerts A.L."/>
            <person name="Choi C."/>
            <person name="Clum A."/>
            <person name="LaButti K.M."/>
            <person name="Lindquist E.A."/>
            <person name="Yee Ngan C."/>
            <person name="Ohm R.A."/>
            <person name="Salamov A.A."/>
            <person name="Grigoriev I.V."/>
            <person name="Spatafora J.W."/>
            <person name="Berbee M.L."/>
        </authorList>
    </citation>
    <scope>NUCLEOTIDE SEQUENCE [LARGE SCALE GENOMIC DNA]</scope>
    <source>
        <strain evidence="1 2">NRRL 1564</strain>
    </source>
</reference>
<accession>A0A2G5BHK0</accession>
<name>A0A2G5BHK0_COERN</name>